<dbReference type="AlphaFoldDB" id="A0A1E3XFS5"/>
<evidence type="ECO:0000313" key="1">
    <source>
        <dbReference type="EMBL" id="ODS34439.1"/>
    </source>
</evidence>
<accession>A0A1E3XFS5</accession>
<evidence type="ECO:0000313" key="2">
    <source>
        <dbReference type="Proteomes" id="UP000094056"/>
    </source>
</evidence>
<organism evidence="1 2">
    <name type="scientific">Candidatus Scalindua rubra</name>
    <dbReference type="NCBI Taxonomy" id="1872076"/>
    <lineage>
        <taxon>Bacteria</taxon>
        <taxon>Pseudomonadati</taxon>
        <taxon>Planctomycetota</taxon>
        <taxon>Candidatus Brocadiia</taxon>
        <taxon>Candidatus Brocadiales</taxon>
        <taxon>Candidatus Scalinduaceae</taxon>
        <taxon>Candidatus Scalindua</taxon>
    </lineage>
</organism>
<reference evidence="1 2" key="1">
    <citation type="submission" date="2016-07" db="EMBL/GenBank/DDBJ databases">
        <title>Draft genome of Scalindua rubra, obtained from a brine-seawater interface in the Red Sea, sheds light on salt adaptation in anammox bacteria.</title>
        <authorList>
            <person name="Speth D.R."/>
            <person name="Lagkouvardos I."/>
            <person name="Wang Y."/>
            <person name="Qian P.-Y."/>
            <person name="Dutilh B.E."/>
            <person name="Jetten M.S."/>
        </authorList>
    </citation>
    <scope>NUCLEOTIDE SEQUENCE [LARGE SCALE GENOMIC DNA]</scope>
    <source>
        <strain evidence="1">BSI-1</strain>
    </source>
</reference>
<gene>
    <name evidence="1" type="ORF">SCARUB_00450</name>
</gene>
<protein>
    <submittedName>
        <fullName evidence="1">Uncharacterized protein</fullName>
    </submittedName>
</protein>
<sequence>MNSKEIREWNIISDFADGRYISSTIYPEDIEPAISKYRFNTCFAKVILYDKFCGSIYNI</sequence>
<name>A0A1E3XFS5_9BACT</name>
<proteinExistence type="predicted"/>
<dbReference type="Proteomes" id="UP000094056">
    <property type="component" value="Unassembled WGS sequence"/>
</dbReference>
<dbReference type="EMBL" id="MAYW01000007">
    <property type="protein sequence ID" value="ODS34439.1"/>
    <property type="molecule type" value="Genomic_DNA"/>
</dbReference>
<comment type="caution">
    <text evidence="1">The sequence shown here is derived from an EMBL/GenBank/DDBJ whole genome shotgun (WGS) entry which is preliminary data.</text>
</comment>